<dbReference type="EMBL" id="LXQA010056200">
    <property type="protein sequence ID" value="MCI04691.1"/>
    <property type="molecule type" value="Genomic_DNA"/>
</dbReference>
<reference evidence="1 2" key="1">
    <citation type="journal article" date="2018" name="Front. Plant Sci.">
        <title>Red Clover (Trifolium pratense) and Zigzag Clover (T. medium) - A Picture of Genomic Similarities and Differences.</title>
        <authorList>
            <person name="Dluhosova J."/>
            <person name="Istvanek J."/>
            <person name="Nedelnik J."/>
            <person name="Repkova J."/>
        </authorList>
    </citation>
    <scope>NUCLEOTIDE SEQUENCE [LARGE SCALE GENOMIC DNA]</scope>
    <source>
        <strain evidence="2">cv. 10/8</strain>
        <tissue evidence="1">Leaf</tissue>
    </source>
</reference>
<sequence>MHVIAGTVTAFSAAGAFGIGAGI</sequence>
<dbReference type="AlphaFoldDB" id="A0A392NY19"/>
<evidence type="ECO:0000313" key="1">
    <source>
        <dbReference type="EMBL" id="MCI04691.1"/>
    </source>
</evidence>
<name>A0A392NY19_9FABA</name>
<gene>
    <name evidence="1" type="ORF">A2U01_0025738</name>
</gene>
<dbReference type="Proteomes" id="UP000265520">
    <property type="component" value="Unassembled WGS sequence"/>
</dbReference>
<comment type="caution">
    <text evidence="1">The sequence shown here is derived from an EMBL/GenBank/DDBJ whole genome shotgun (WGS) entry which is preliminary data.</text>
</comment>
<feature type="non-terminal residue" evidence="1">
    <location>
        <position position="23"/>
    </location>
</feature>
<keyword evidence="2" id="KW-1185">Reference proteome</keyword>
<protein>
    <submittedName>
        <fullName evidence="1">Uncharacterized protein</fullName>
    </submittedName>
</protein>
<evidence type="ECO:0000313" key="2">
    <source>
        <dbReference type="Proteomes" id="UP000265520"/>
    </source>
</evidence>
<organism evidence="1 2">
    <name type="scientific">Trifolium medium</name>
    <dbReference type="NCBI Taxonomy" id="97028"/>
    <lineage>
        <taxon>Eukaryota</taxon>
        <taxon>Viridiplantae</taxon>
        <taxon>Streptophyta</taxon>
        <taxon>Embryophyta</taxon>
        <taxon>Tracheophyta</taxon>
        <taxon>Spermatophyta</taxon>
        <taxon>Magnoliopsida</taxon>
        <taxon>eudicotyledons</taxon>
        <taxon>Gunneridae</taxon>
        <taxon>Pentapetalae</taxon>
        <taxon>rosids</taxon>
        <taxon>fabids</taxon>
        <taxon>Fabales</taxon>
        <taxon>Fabaceae</taxon>
        <taxon>Papilionoideae</taxon>
        <taxon>50 kb inversion clade</taxon>
        <taxon>NPAAA clade</taxon>
        <taxon>Hologalegina</taxon>
        <taxon>IRL clade</taxon>
        <taxon>Trifolieae</taxon>
        <taxon>Trifolium</taxon>
    </lineage>
</organism>
<accession>A0A392NY19</accession>
<proteinExistence type="predicted"/>